<dbReference type="Pfam" id="PF00339">
    <property type="entry name" value="Arrestin_N"/>
    <property type="match status" value="1"/>
</dbReference>
<proteinExistence type="predicted"/>
<keyword evidence="4" id="KW-1185">Reference proteome</keyword>
<dbReference type="InterPro" id="IPR011021">
    <property type="entry name" value="Arrestin-like_N"/>
</dbReference>
<feature type="region of interest" description="Disordered" evidence="1">
    <location>
        <begin position="65"/>
        <end position="150"/>
    </location>
</feature>
<reference evidence="3" key="1">
    <citation type="submission" date="2023-04" db="EMBL/GenBank/DDBJ databases">
        <title>Ambrosiozyma monospora NBRC 1965.</title>
        <authorList>
            <person name="Ichikawa N."/>
            <person name="Sato H."/>
            <person name="Tonouchi N."/>
        </authorList>
    </citation>
    <scope>NUCLEOTIDE SEQUENCE</scope>
    <source>
        <strain evidence="3">NBRC 1965</strain>
    </source>
</reference>
<dbReference type="EMBL" id="BSXU01000276">
    <property type="protein sequence ID" value="GMG20071.1"/>
    <property type="molecule type" value="Genomic_DNA"/>
</dbReference>
<dbReference type="AlphaFoldDB" id="A0A9W7DCR3"/>
<feature type="compositionally biased region" description="Low complexity" evidence="1">
    <location>
        <begin position="8"/>
        <end position="23"/>
    </location>
</feature>
<organism evidence="3 4">
    <name type="scientific">Ambrosiozyma monospora</name>
    <name type="common">Yeast</name>
    <name type="synonym">Endomycopsis monosporus</name>
    <dbReference type="NCBI Taxonomy" id="43982"/>
    <lineage>
        <taxon>Eukaryota</taxon>
        <taxon>Fungi</taxon>
        <taxon>Dikarya</taxon>
        <taxon>Ascomycota</taxon>
        <taxon>Saccharomycotina</taxon>
        <taxon>Pichiomycetes</taxon>
        <taxon>Pichiales</taxon>
        <taxon>Pichiaceae</taxon>
        <taxon>Ambrosiozyma</taxon>
    </lineage>
</organism>
<feature type="compositionally biased region" description="Low complexity" evidence="1">
    <location>
        <begin position="68"/>
        <end position="86"/>
    </location>
</feature>
<accession>A0A9W7DCR3</accession>
<evidence type="ECO:0000256" key="1">
    <source>
        <dbReference type="SAM" id="MobiDB-lite"/>
    </source>
</evidence>
<sequence length="473" mass="52499">MARRIFSRSKSSSNLKSQPASSSGLPPLPVQLPATAQVRSVPLPSAKANNNSNENIAAPVPVYAQNHSSNQSQSLSRPQSPFQRPPMLGKKFSSRSRSHSQPDVQTPSHSPSPTSGFRMKLSRARRKSSLQSLASTSNDDDESTLASPRQTVTRKASDILATRKVSRKVTSVFTNTKAIEENKLNGTYSSANNPASNVINSNKDRILPKFEIDFPSKNQIFSPQFNKVKGRVSLKFVDEATKVVSIDIGIKGDIRTHQTNSSKAAAPNQRKRARFDVLFNKSFNAFTSKQDHTDFPEGYILDYPFNLEIPNDKSISLPSSCDNFGGTSKNFAAHISVKYELYVRVRYTTTVKKNCTFLDFLVPLKFQGDSDVDSKRSSVGDISIQSTNESSSQLNSIISGVTENFQSSENKLFKLRDSHVFREKNKVYLPDRHLGGLIENKMTGGAANYMKKYWDEEQAAGITLFYKSNLKCL</sequence>
<feature type="compositionally biased region" description="Polar residues" evidence="1">
    <location>
        <begin position="99"/>
        <end position="115"/>
    </location>
</feature>
<protein>
    <submittedName>
        <fullName evidence="3">Unnamed protein product</fullName>
    </submittedName>
</protein>
<dbReference type="OrthoDB" id="3986512at2759"/>
<evidence type="ECO:0000313" key="3">
    <source>
        <dbReference type="EMBL" id="GMG20071.1"/>
    </source>
</evidence>
<comment type="caution">
    <text evidence="3">The sequence shown here is derived from an EMBL/GenBank/DDBJ whole genome shotgun (WGS) entry which is preliminary data.</text>
</comment>
<dbReference type="Proteomes" id="UP001165063">
    <property type="component" value="Unassembled WGS sequence"/>
</dbReference>
<dbReference type="Gene3D" id="2.60.40.640">
    <property type="match status" value="1"/>
</dbReference>
<feature type="region of interest" description="Disordered" evidence="1">
    <location>
        <begin position="1"/>
        <end position="33"/>
    </location>
</feature>
<name>A0A9W7DCR3_AMBMO</name>
<feature type="domain" description="Arrestin-like N-terminal" evidence="2">
    <location>
        <begin position="210"/>
        <end position="355"/>
    </location>
</feature>
<gene>
    <name evidence="3" type="ORF">Amon01_000095200</name>
</gene>
<dbReference type="InterPro" id="IPR014752">
    <property type="entry name" value="Arrestin-like_C"/>
</dbReference>
<evidence type="ECO:0000259" key="2">
    <source>
        <dbReference type="Pfam" id="PF00339"/>
    </source>
</evidence>
<feature type="region of interest" description="Disordered" evidence="1">
    <location>
        <begin position="39"/>
        <end position="58"/>
    </location>
</feature>
<evidence type="ECO:0000313" key="4">
    <source>
        <dbReference type="Proteomes" id="UP001165063"/>
    </source>
</evidence>